<sequence length="223" mass="25031">MASKAVNPPALPPIQKYKGGKLAMVIKRVEEKLEFPKDITTAEETEEEGFTPEEEKTALSVPQPIVPIPTSPEKDVPQTCSYCGRNFAAGRIELHEMSCSRIANQRKRLPFIQTVGLKHVDCETEELIPTEKCSILGERGLNWRKEHFRFVTELQQTKHVVDRYVTGSIPGIPPPPTELQLDVEFVQCPHCLRRFESGAASRHTPKCRSTISNKAKIDLGRSS</sequence>
<dbReference type="InterPro" id="IPR026319">
    <property type="entry name" value="ZC2HC1A/B-like"/>
</dbReference>
<gene>
    <name evidence="2" type="ORF">ODALV1_LOCUS20861</name>
</gene>
<evidence type="ECO:0000313" key="2">
    <source>
        <dbReference type="EMBL" id="CAL8125119.1"/>
    </source>
</evidence>
<dbReference type="Pfam" id="PF13913">
    <property type="entry name" value="zf-C2HC_2"/>
    <property type="match status" value="2"/>
</dbReference>
<dbReference type="Gene3D" id="3.30.160.60">
    <property type="entry name" value="Classic Zinc Finger"/>
    <property type="match status" value="1"/>
</dbReference>
<reference evidence="2 3" key="1">
    <citation type="submission" date="2024-08" db="EMBL/GenBank/DDBJ databases">
        <authorList>
            <person name="Cucini C."/>
            <person name="Frati F."/>
        </authorList>
    </citation>
    <scope>NUCLEOTIDE SEQUENCE [LARGE SCALE GENOMIC DNA]</scope>
</reference>
<feature type="compositionally biased region" description="Acidic residues" evidence="1">
    <location>
        <begin position="41"/>
        <end position="52"/>
    </location>
</feature>
<accession>A0ABP1RDZ4</accession>
<dbReference type="EMBL" id="CAXLJM020000069">
    <property type="protein sequence ID" value="CAL8125119.1"/>
    <property type="molecule type" value="Genomic_DNA"/>
</dbReference>
<dbReference type="PANTHER" id="PTHR13555">
    <property type="entry name" value="C2H2 ZINC FINGER CGI-62-RELATED"/>
    <property type="match status" value="1"/>
</dbReference>
<keyword evidence="3" id="KW-1185">Reference proteome</keyword>
<organism evidence="2 3">
    <name type="scientific">Orchesella dallaii</name>
    <dbReference type="NCBI Taxonomy" id="48710"/>
    <lineage>
        <taxon>Eukaryota</taxon>
        <taxon>Metazoa</taxon>
        <taxon>Ecdysozoa</taxon>
        <taxon>Arthropoda</taxon>
        <taxon>Hexapoda</taxon>
        <taxon>Collembola</taxon>
        <taxon>Entomobryomorpha</taxon>
        <taxon>Entomobryoidea</taxon>
        <taxon>Orchesellidae</taxon>
        <taxon>Orchesellinae</taxon>
        <taxon>Orchesella</taxon>
    </lineage>
</organism>
<name>A0ABP1RDZ4_9HEXA</name>
<evidence type="ECO:0000313" key="3">
    <source>
        <dbReference type="Proteomes" id="UP001642540"/>
    </source>
</evidence>
<comment type="caution">
    <text evidence="2">The sequence shown here is derived from an EMBL/GenBank/DDBJ whole genome shotgun (WGS) entry which is preliminary data.</text>
</comment>
<evidence type="ECO:0000256" key="1">
    <source>
        <dbReference type="SAM" id="MobiDB-lite"/>
    </source>
</evidence>
<feature type="region of interest" description="Disordered" evidence="1">
    <location>
        <begin position="37"/>
        <end position="59"/>
    </location>
</feature>
<protein>
    <submittedName>
        <fullName evidence="2">Uncharacterized protein</fullName>
    </submittedName>
</protein>
<proteinExistence type="predicted"/>
<dbReference type="Proteomes" id="UP001642540">
    <property type="component" value="Unassembled WGS sequence"/>
</dbReference>